<reference evidence="3" key="1">
    <citation type="journal article" date="2017" name="Genome Biol.">
        <title>Comparative genomics reveals high biological diversity and specific adaptations in the industrially and medically important fungal genus Aspergillus.</title>
        <authorList>
            <person name="de Vries R.P."/>
            <person name="Riley R."/>
            <person name="Wiebenga A."/>
            <person name="Aguilar-Osorio G."/>
            <person name="Amillis S."/>
            <person name="Uchima C.A."/>
            <person name="Anderluh G."/>
            <person name="Asadollahi M."/>
            <person name="Askin M."/>
            <person name="Barry K."/>
            <person name="Battaglia E."/>
            <person name="Bayram O."/>
            <person name="Benocci T."/>
            <person name="Braus-Stromeyer S.A."/>
            <person name="Caldana C."/>
            <person name="Canovas D."/>
            <person name="Cerqueira G.C."/>
            <person name="Chen F."/>
            <person name="Chen W."/>
            <person name="Choi C."/>
            <person name="Clum A."/>
            <person name="Dos Santos R.A."/>
            <person name="Damasio A.R."/>
            <person name="Diallinas G."/>
            <person name="Emri T."/>
            <person name="Fekete E."/>
            <person name="Flipphi M."/>
            <person name="Freyberg S."/>
            <person name="Gallo A."/>
            <person name="Gournas C."/>
            <person name="Habgood R."/>
            <person name="Hainaut M."/>
            <person name="Harispe M.L."/>
            <person name="Henrissat B."/>
            <person name="Hilden K.S."/>
            <person name="Hope R."/>
            <person name="Hossain A."/>
            <person name="Karabika E."/>
            <person name="Karaffa L."/>
            <person name="Karanyi Z."/>
            <person name="Krasevec N."/>
            <person name="Kuo A."/>
            <person name="Kusch H."/>
            <person name="LaButti K."/>
            <person name="Lagendijk E.L."/>
            <person name="Lapidus A."/>
            <person name="Levasseur A."/>
            <person name="Lindquist E."/>
            <person name="Lipzen A."/>
            <person name="Logrieco A.F."/>
            <person name="MacCabe A."/>
            <person name="Maekelae M.R."/>
            <person name="Malavazi I."/>
            <person name="Melin P."/>
            <person name="Meyer V."/>
            <person name="Mielnichuk N."/>
            <person name="Miskei M."/>
            <person name="Molnar A.P."/>
            <person name="Mule G."/>
            <person name="Ngan C.Y."/>
            <person name="Orejas M."/>
            <person name="Orosz E."/>
            <person name="Ouedraogo J.P."/>
            <person name="Overkamp K.M."/>
            <person name="Park H.-S."/>
            <person name="Perrone G."/>
            <person name="Piumi F."/>
            <person name="Punt P.J."/>
            <person name="Ram A.F."/>
            <person name="Ramon A."/>
            <person name="Rauscher S."/>
            <person name="Record E."/>
            <person name="Riano-Pachon D.M."/>
            <person name="Robert V."/>
            <person name="Roehrig J."/>
            <person name="Ruller R."/>
            <person name="Salamov A."/>
            <person name="Salih N.S."/>
            <person name="Samson R.A."/>
            <person name="Sandor E."/>
            <person name="Sanguinetti M."/>
            <person name="Schuetze T."/>
            <person name="Sepcic K."/>
            <person name="Shelest E."/>
            <person name="Sherlock G."/>
            <person name="Sophianopoulou V."/>
            <person name="Squina F.M."/>
            <person name="Sun H."/>
            <person name="Susca A."/>
            <person name="Todd R.B."/>
            <person name="Tsang A."/>
            <person name="Unkles S.E."/>
            <person name="van de Wiele N."/>
            <person name="van Rossen-Uffink D."/>
            <person name="Oliveira J.V."/>
            <person name="Vesth T.C."/>
            <person name="Visser J."/>
            <person name="Yu J.-H."/>
            <person name="Zhou M."/>
            <person name="Andersen M.R."/>
            <person name="Archer D.B."/>
            <person name="Baker S.E."/>
            <person name="Benoit I."/>
            <person name="Brakhage A.A."/>
            <person name="Braus G.H."/>
            <person name="Fischer R."/>
            <person name="Frisvad J.C."/>
            <person name="Goldman G.H."/>
            <person name="Houbraken J."/>
            <person name="Oakley B."/>
            <person name="Pocsi I."/>
            <person name="Scazzocchio C."/>
            <person name="Seiboth B."/>
            <person name="vanKuyk P.A."/>
            <person name="Wortman J."/>
            <person name="Dyer P.S."/>
            <person name="Grigoriev I.V."/>
        </authorList>
    </citation>
    <scope>NUCLEOTIDE SEQUENCE [LARGE SCALE GENOMIC DNA]</scope>
    <source>
        <strain evidence="3">CBS 506.65</strain>
    </source>
</reference>
<dbReference type="EMBL" id="KV878338">
    <property type="protein sequence ID" value="OJJ48922.1"/>
    <property type="molecule type" value="Genomic_DNA"/>
</dbReference>
<gene>
    <name evidence="2" type="ORF">ASPZODRAFT_164515</name>
</gene>
<evidence type="ECO:0000313" key="2">
    <source>
        <dbReference type="EMBL" id="OJJ48922.1"/>
    </source>
</evidence>
<protein>
    <submittedName>
        <fullName evidence="2">Uncharacterized protein</fullName>
    </submittedName>
</protein>
<dbReference type="RefSeq" id="XP_022583432.1">
    <property type="nucleotide sequence ID" value="XM_022726675.1"/>
</dbReference>
<name>A0A1L9SNU1_9EURO</name>
<dbReference type="VEuPathDB" id="FungiDB:ASPZODRAFT_164515"/>
<sequence length="180" mass="20303">MERSFRERIMLWHRRQERPGDKDAANTWSADLMEATTPSSPSLNAPRSQVASSHGKTRNQCERETSTEPENTGLLQSKEMQFLWNDINPISNNIPSTKGPANALPSYNDVSGATIVDWNGQSRHLSPEEEQERQITLQQAVRERMLGLPKTTDITWARPWSGTGLPPYSASARRNDSNKD</sequence>
<dbReference type="GeneID" id="34613139"/>
<accession>A0A1L9SNU1</accession>
<proteinExistence type="predicted"/>
<feature type="compositionally biased region" description="Polar residues" evidence="1">
    <location>
        <begin position="36"/>
        <end position="54"/>
    </location>
</feature>
<evidence type="ECO:0000256" key="1">
    <source>
        <dbReference type="SAM" id="MobiDB-lite"/>
    </source>
</evidence>
<feature type="region of interest" description="Disordered" evidence="1">
    <location>
        <begin position="155"/>
        <end position="180"/>
    </location>
</feature>
<dbReference type="OrthoDB" id="4508069at2759"/>
<evidence type="ECO:0000313" key="3">
    <source>
        <dbReference type="Proteomes" id="UP000184188"/>
    </source>
</evidence>
<dbReference type="Proteomes" id="UP000184188">
    <property type="component" value="Unassembled WGS sequence"/>
</dbReference>
<dbReference type="AlphaFoldDB" id="A0A1L9SNU1"/>
<organism evidence="2 3">
    <name type="scientific">Penicilliopsis zonata CBS 506.65</name>
    <dbReference type="NCBI Taxonomy" id="1073090"/>
    <lineage>
        <taxon>Eukaryota</taxon>
        <taxon>Fungi</taxon>
        <taxon>Dikarya</taxon>
        <taxon>Ascomycota</taxon>
        <taxon>Pezizomycotina</taxon>
        <taxon>Eurotiomycetes</taxon>
        <taxon>Eurotiomycetidae</taxon>
        <taxon>Eurotiales</taxon>
        <taxon>Aspergillaceae</taxon>
        <taxon>Penicilliopsis</taxon>
    </lineage>
</organism>
<feature type="region of interest" description="Disordered" evidence="1">
    <location>
        <begin position="14"/>
        <end position="73"/>
    </location>
</feature>
<keyword evidence="3" id="KW-1185">Reference proteome</keyword>